<keyword evidence="3" id="KW-1185">Reference proteome</keyword>
<organism evidence="2 3">
    <name type="scientific">Macrococcoides goetzii</name>
    <dbReference type="NCBI Taxonomy" id="1891097"/>
    <lineage>
        <taxon>Bacteria</taxon>
        <taxon>Bacillati</taxon>
        <taxon>Bacillota</taxon>
        <taxon>Bacilli</taxon>
        <taxon>Bacillales</taxon>
        <taxon>Staphylococcaceae</taxon>
        <taxon>Macrococcoides</taxon>
    </lineage>
</organism>
<dbReference type="Proteomes" id="UP000229523">
    <property type="component" value="Unassembled WGS sequence"/>
</dbReference>
<keyword evidence="1" id="KW-0812">Transmembrane</keyword>
<evidence type="ECO:0000313" key="2">
    <source>
        <dbReference type="EMBL" id="RAI79058.1"/>
    </source>
</evidence>
<protein>
    <submittedName>
        <fullName evidence="2">Uncharacterized protein</fullName>
    </submittedName>
</protein>
<keyword evidence="1" id="KW-1133">Transmembrane helix</keyword>
<keyword evidence="1" id="KW-0472">Membrane</keyword>
<feature type="transmembrane region" description="Helical" evidence="1">
    <location>
        <begin position="57"/>
        <end position="83"/>
    </location>
</feature>
<reference evidence="2 3" key="1">
    <citation type="journal article" date="2018" name="Front. Microbiol.">
        <title>Description and Comparative Genomics of Macrococcus caseolyticus subsp. hominis subsp. nov., Macrococcus goetzii sp. nov., Macrococcus epidermidis sp. nov., and Macrococcus bohemicus sp. nov., Novel Macrococci From Human Clinical Material With Virulence Potential and Suspected Uptake of Foreign DNA by Natural Transformation.</title>
        <authorList>
            <person name="Maslanova I."/>
            <person name="Wertheimer Z."/>
            <person name="Sedlacek I."/>
            <person name="Svec P."/>
            <person name="Indrakova A."/>
            <person name="Kovarovic V."/>
            <person name="Schumann P."/>
            <person name="Sproer C."/>
            <person name="Kralova S."/>
            <person name="Sedo O."/>
            <person name="Kristofova L."/>
            <person name="Vrbovska V."/>
            <person name="Fuzik T."/>
            <person name="Petras P."/>
            <person name="Zdrahal Z."/>
            <person name="Ruzickova V."/>
            <person name="Doskar J."/>
            <person name="Pantucek R."/>
        </authorList>
    </citation>
    <scope>NUCLEOTIDE SEQUENCE [LARGE SCALE GENOMIC DNA]</scope>
    <source>
        <strain evidence="2 3">CCM 4927</strain>
    </source>
</reference>
<gene>
    <name evidence="2" type="ORF">BFS35_012635</name>
</gene>
<comment type="caution">
    <text evidence="2">The sequence shown here is derived from an EMBL/GenBank/DDBJ whole genome shotgun (WGS) entry which is preliminary data.</text>
</comment>
<feature type="transmembrane region" description="Helical" evidence="1">
    <location>
        <begin position="146"/>
        <end position="169"/>
    </location>
</feature>
<dbReference type="RefSeq" id="WP_099577161.1">
    <property type="nucleotide sequence ID" value="NZ_MJBI02000011.1"/>
</dbReference>
<sequence>MKRYWKENKYLFQAFYFKSPVELKGDWICKSIITLFFSHLGLWFALLYSIYSSFNNFSLIVMNYILKGTLFISGVSLVSSLILNNKSNDKENISISSDVKNSNNKRLEKINIVKLIRNFLIVSMIFMALFYSFGIKTNPTSVKLNVYQMFLSISIYLFTIYLFILYRYFDRDEVSLNEKSEKEVNSITHKAKEISDDELLEN</sequence>
<dbReference type="EMBL" id="MJBI02000011">
    <property type="protein sequence ID" value="RAI79058.1"/>
    <property type="molecule type" value="Genomic_DNA"/>
</dbReference>
<evidence type="ECO:0000256" key="1">
    <source>
        <dbReference type="SAM" id="Phobius"/>
    </source>
</evidence>
<feature type="transmembrane region" description="Helical" evidence="1">
    <location>
        <begin position="27"/>
        <end position="51"/>
    </location>
</feature>
<accession>A0A2G5NVS4</accession>
<evidence type="ECO:0000313" key="3">
    <source>
        <dbReference type="Proteomes" id="UP000229523"/>
    </source>
</evidence>
<proteinExistence type="predicted"/>
<feature type="transmembrane region" description="Helical" evidence="1">
    <location>
        <begin position="115"/>
        <end position="134"/>
    </location>
</feature>
<name>A0A2G5NVS4_9STAP</name>
<dbReference type="AlphaFoldDB" id="A0A2G5NVS4"/>